<dbReference type="PANTHER" id="PTHR43785:SF12">
    <property type="entry name" value="TYPE-1 GLUTAMINE SYNTHETASE 2"/>
    <property type="match status" value="1"/>
</dbReference>
<dbReference type="SMART" id="SM01230">
    <property type="entry name" value="Gln-synt_C"/>
    <property type="match status" value="1"/>
</dbReference>
<dbReference type="GO" id="GO:0006598">
    <property type="term" value="P:polyamine catabolic process"/>
    <property type="evidence" value="ECO:0007669"/>
    <property type="project" value="TreeGrafter"/>
</dbReference>
<evidence type="ECO:0000256" key="4">
    <source>
        <dbReference type="RuleBase" id="RU000384"/>
    </source>
</evidence>
<reference evidence="6 7" key="1">
    <citation type="submission" date="2020-02" db="EMBL/GenBank/DDBJ databases">
        <title>Rhodobacter translucens sp. nov., a novel bacterium isolated from activated sludge.</title>
        <authorList>
            <person name="Liu J."/>
        </authorList>
    </citation>
    <scope>NUCLEOTIDE SEQUENCE [LARGE SCALE GENOMIC DNA]</scope>
    <source>
        <strain evidence="6 7">HX-7-19</strain>
    </source>
</reference>
<evidence type="ECO:0000313" key="7">
    <source>
        <dbReference type="Proteomes" id="UP000474758"/>
    </source>
</evidence>
<dbReference type="GO" id="GO:0004356">
    <property type="term" value="F:glutamine synthetase activity"/>
    <property type="evidence" value="ECO:0007669"/>
    <property type="project" value="InterPro"/>
</dbReference>
<dbReference type="InterPro" id="IPR014746">
    <property type="entry name" value="Gln_synth/guanido_kin_cat_dom"/>
</dbReference>
<name>A0A6M1TX29_9RHOB</name>
<dbReference type="AlphaFoldDB" id="A0A6M1TX29"/>
<evidence type="ECO:0000256" key="2">
    <source>
        <dbReference type="ARBA" id="ARBA00022598"/>
    </source>
</evidence>
<dbReference type="GO" id="GO:0006542">
    <property type="term" value="P:glutamine biosynthetic process"/>
    <property type="evidence" value="ECO:0007669"/>
    <property type="project" value="InterPro"/>
</dbReference>
<keyword evidence="2" id="KW-0436">Ligase</keyword>
<dbReference type="Gene3D" id="3.10.20.70">
    <property type="entry name" value="Glutamine synthetase, N-terminal domain"/>
    <property type="match status" value="1"/>
</dbReference>
<comment type="cofactor">
    <cofactor evidence="1">
        <name>Mg(2+)</name>
        <dbReference type="ChEBI" id="CHEBI:18420"/>
    </cofactor>
</comment>
<evidence type="ECO:0000256" key="3">
    <source>
        <dbReference type="PROSITE-ProRule" id="PRU01331"/>
    </source>
</evidence>
<dbReference type="PANTHER" id="PTHR43785">
    <property type="entry name" value="GAMMA-GLUTAMYLPUTRESCINE SYNTHETASE"/>
    <property type="match status" value="1"/>
</dbReference>
<dbReference type="SUPFAM" id="SSF54368">
    <property type="entry name" value="Glutamine synthetase, N-terminal domain"/>
    <property type="match status" value="1"/>
</dbReference>
<sequence>MKDWLRKHPAVRTIRVAAVDLNGQARGKRVPARFAENVVKNGTRFPFSVLNLDIWGEDIDDSPLVFEQGDQDGVLRPTERGFMPMPWLEAPTALLPIWMFRENGLPYEGDPRHALRAVVEKFKERGLTPVVAMELEFFLIDDSGKTLQVPPSPRSGKRRKAAETLSIRALDAFDSFFTDLYDACEAMDIPADTTTSETGLGQFEVNLMHCDDPLRAADDAWLFKMLVKGLARRHGFAASFMAKPYPEYSGSGLHTHFSLIDEDGKNVFDSGGPKGTATLRSAVAGCLNAMHDSTLIFAPHQNSYERLVPGKHAPTAICWGYENRTGAIRIPAGNPSARRIEHRVAGGDVNPYLMLAAILGAALDGITQAMEPPAPITGNAYALEGLAQIPDSWEGAIEALERSTIVPRFIHPELIKNLIQTKRQELHYIGELSESERVELYLDTV</sequence>
<dbReference type="Proteomes" id="UP000474758">
    <property type="component" value="Unassembled WGS sequence"/>
</dbReference>
<dbReference type="PROSITE" id="PS51987">
    <property type="entry name" value="GS_CATALYTIC"/>
    <property type="match status" value="1"/>
</dbReference>
<evidence type="ECO:0000259" key="5">
    <source>
        <dbReference type="PROSITE" id="PS51987"/>
    </source>
</evidence>
<dbReference type="InterPro" id="IPR036651">
    <property type="entry name" value="Gln_synt_N_sf"/>
</dbReference>
<dbReference type="Gene3D" id="3.30.590.10">
    <property type="entry name" value="Glutamine synthetase/guanido kinase, catalytic domain"/>
    <property type="match status" value="1"/>
</dbReference>
<gene>
    <name evidence="6" type="ORF">G5V65_02715</name>
</gene>
<dbReference type="SUPFAM" id="SSF55931">
    <property type="entry name" value="Glutamine synthetase/guanido kinase"/>
    <property type="match status" value="1"/>
</dbReference>
<comment type="similarity">
    <text evidence="3 4">Belongs to the glutamine synthetase family.</text>
</comment>
<dbReference type="RefSeq" id="WP_165047214.1">
    <property type="nucleotide sequence ID" value="NZ_JAALFE010000002.1"/>
</dbReference>
<dbReference type="Pfam" id="PF00120">
    <property type="entry name" value="Gln-synt_C"/>
    <property type="match status" value="1"/>
</dbReference>
<protein>
    <submittedName>
        <fullName evidence="6">Glutamine synthetase</fullName>
    </submittedName>
</protein>
<keyword evidence="7" id="KW-1185">Reference proteome</keyword>
<dbReference type="EMBL" id="JAALFE010000002">
    <property type="protein sequence ID" value="NGQ89794.1"/>
    <property type="molecule type" value="Genomic_DNA"/>
</dbReference>
<organism evidence="6 7">
    <name type="scientific">Paragemmobacter kunshanensis</name>
    <dbReference type="NCBI Taxonomy" id="2583234"/>
    <lineage>
        <taxon>Bacteria</taxon>
        <taxon>Pseudomonadati</taxon>
        <taxon>Pseudomonadota</taxon>
        <taxon>Alphaproteobacteria</taxon>
        <taxon>Rhodobacterales</taxon>
        <taxon>Paracoccaceae</taxon>
        <taxon>Paragemmobacter</taxon>
    </lineage>
</organism>
<feature type="domain" description="GS catalytic" evidence="5">
    <location>
        <begin position="111"/>
        <end position="445"/>
    </location>
</feature>
<evidence type="ECO:0000313" key="6">
    <source>
        <dbReference type="EMBL" id="NGQ89794.1"/>
    </source>
</evidence>
<dbReference type="InterPro" id="IPR008146">
    <property type="entry name" value="Gln_synth_cat_dom"/>
</dbReference>
<evidence type="ECO:0000256" key="1">
    <source>
        <dbReference type="ARBA" id="ARBA00001946"/>
    </source>
</evidence>
<comment type="caution">
    <text evidence="6">The sequence shown here is derived from an EMBL/GenBank/DDBJ whole genome shotgun (WGS) entry which is preliminary data.</text>
</comment>
<proteinExistence type="inferred from homology"/>
<accession>A0A6M1TX29</accession>